<keyword evidence="2" id="KW-1185">Reference proteome</keyword>
<accession>A0A8R7V6P6</accession>
<reference evidence="1" key="2">
    <citation type="submission" date="2018-03" db="EMBL/GenBank/DDBJ databases">
        <title>The Triticum urartu genome reveals the dynamic nature of wheat genome evolution.</title>
        <authorList>
            <person name="Ling H."/>
            <person name="Ma B."/>
            <person name="Shi X."/>
            <person name="Liu H."/>
            <person name="Dong L."/>
            <person name="Sun H."/>
            <person name="Cao Y."/>
            <person name="Gao Q."/>
            <person name="Zheng S."/>
            <person name="Li Y."/>
            <person name="Yu Y."/>
            <person name="Du H."/>
            <person name="Qi M."/>
            <person name="Li Y."/>
            <person name="Yu H."/>
            <person name="Cui Y."/>
            <person name="Wang N."/>
            <person name="Chen C."/>
            <person name="Wu H."/>
            <person name="Zhao Y."/>
            <person name="Zhang J."/>
            <person name="Li Y."/>
            <person name="Zhou W."/>
            <person name="Zhang B."/>
            <person name="Hu W."/>
            <person name="Eijk M."/>
            <person name="Tang J."/>
            <person name="Witsenboer H."/>
            <person name="Zhao S."/>
            <person name="Li Z."/>
            <person name="Zhang A."/>
            <person name="Wang D."/>
            <person name="Liang C."/>
        </authorList>
    </citation>
    <scope>NUCLEOTIDE SEQUENCE [LARGE SCALE GENOMIC DNA]</scope>
    <source>
        <strain evidence="1">cv. G1812</strain>
    </source>
</reference>
<organism evidence="1 2">
    <name type="scientific">Triticum urartu</name>
    <name type="common">Red wild einkorn</name>
    <name type="synonym">Crithodium urartu</name>
    <dbReference type="NCBI Taxonomy" id="4572"/>
    <lineage>
        <taxon>Eukaryota</taxon>
        <taxon>Viridiplantae</taxon>
        <taxon>Streptophyta</taxon>
        <taxon>Embryophyta</taxon>
        <taxon>Tracheophyta</taxon>
        <taxon>Spermatophyta</taxon>
        <taxon>Magnoliopsida</taxon>
        <taxon>Liliopsida</taxon>
        <taxon>Poales</taxon>
        <taxon>Poaceae</taxon>
        <taxon>BOP clade</taxon>
        <taxon>Pooideae</taxon>
        <taxon>Triticodae</taxon>
        <taxon>Triticeae</taxon>
        <taxon>Triticinae</taxon>
        <taxon>Triticum</taxon>
    </lineage>
</organism>
<reference evidence="2" key="1">
    <citation type="journal article" date="2013" name="Nature">
        <title>Draft genome of the wheat A-genome progenitor Triticum urartu.</title>
        <authorList>
            <person name="Ling H.Q."/>
            <person name="Zhao S."/>
            <person name="Liu D."/>
            <person name="Wang J."/>
            <person name="Sun H."/>
            <person name="Zhang C."/>
            <person name="Fan H."/>
            <person name="Li D."/>
            <person name="Dong L."/>
            <person name="Tao Y."/>
            <person name="Gao C."/>
            <person name="Wu H."/>
            <person name="Li Y."/>
            <person name="Cui Y."/>
            <person name="Guo X."/>
            <person name="Zheng S."/>
            <person name="Wang B."/>
            <person name="Yu K."/>
            <person name="Liang Q."/>
            <person name="Yang W."/>
            <person name="Lou X."/>
            <person name="Chen J."/>
            <person name="Feng M."/>
            <person name="Jian J."/>
            <person name="Zhang X."/>
            <person name="Luo G."/>
            <person name="Jiang Y."/>
            <person name="Liu J."/>
            <person name="Wang Z."/>
            <person name="Sha Y."/>
            <person name="Zhang B."/>
            <person name="Wu H."/>
            <person name="Tang D."/>
            <person name="Shen Q."/>
            <person name="Xue P."/>
            <person name="Zou S."/>
            <person name="Wang X."/>
            <person name="Liu X."/>
            <person name="Wang F."/>
            <person name="Yang Y."/>
            <person name="An X."/>
            <person name="Dong Z."/>
            <person name="Zhang K."/>
            <person name="Zhang X."/>
            <person name="Luo M.C."/>
            <person name="Dvorak J."/>
            <person name="Tong Y."/>
            <person name="Wang J."/>
            <person name="Yang H."/>
            <person name="Li Z."/>
            <person name="Wang D."/>
            <person name="Zhang A."/>
            <person name="Wang J."/>
        </authorList>
    </citation>
    <scope>NUCLEOTIDE SEQUENCE</scope>
    <source>
        <strain evidence="2">cv. G1812</strain>
    </source>
</reference>
<name>A0A8R7V6P6_TRIUA</name>
<dbReference type="Gramene" id="TuG1812G0700002296.01.T01">
    <property type="protein sequence ID" value="TuG1812G0700002296.01.T01"/>
    <property type="gene ID" value="TuG1812G0700002296.01"/>
</dbReference>
<protein>
    <submittedName>
        <fullName evidence="1">Uncharacterized protein</fullName>
    </submittedName>
</protein>
<dbReference type="Proteomes" id="UP000015106">
    <property type="component" value="Chromosome 7"/>
</dbReference>
<evidence type="ECO:0000313" key="2">
    <source>
        <dbReference type="Proteomes" id="UP000015106"/>
    </source>
</evidence>
<dbReference type="AlphaFoldDB" id="A0A8R7V6P6"/>
<evidence type="ECO:0000313" key="1">
    <source>
        <dbReference type="EnsemblPlants" id="TuG1812G0700002296.01.T01"/>
    </source>
</evidence>
<dbReference type="EnsemblPlants" id="TuG1812G0700002296.01.T01">
    <property type="protein sequence ID" value="TuG1812G0700002296.01.T01"/>
    <property type="gene ID" value="TuG1812G0700002296.01"/>
</dbReference>
<reference evidence="1" key="3">
    <citation type="submission" date="2022-06" db="UniProtKB">
        <authorList>
            <consortium name="EnsemblPlants"/>
        </authorList>
    </citation>
    <scope>IDENTIFICATION</scope>
</reference>
<sequence>MAGEEPRHSRRQGEVGGDFAGVKRMMMVVGSTFRLSAMMVSQAVNTPSPACHRCPQIPFHCLLVRYQVFYCLIPAYLCVPSQITQQPSSMPGYLTVEGPTPT</sequence>
<proteinExistence type="predicted"/>